<name>A0A6S7GA86_PARCT</name>
<keyword evidence="1" id="KW-0175">Coiled coil</keyword>
<evidence type="ECO:0000256" key="2">
    <source>
        <dbReference type="SAM" id="MobiDB-lite"/>
    </source>
</evidence>
<proteinExistence type="predicted"/>
<feature type="compositionally biased region" description="Basic and acidic residues" evidence="2">
    <location>
        <begin position="9"/>
        <end position="23"/>
    </location>
</feature>
<comment type="caution">
    <text evidence="3">The sequence shown here is derived from an EMBL/GenBank/DDBJ whole genome shotgun (WGS) entry which is preliminary data.</text>
</comment>
<dbReference type="EMBL" id="CACRXK020001399">
    <property type="protein sequence ID" value="CAB3988878.1"/>
    <property type="molecule type" value="Genomic_DNA"/>
</dbReference>
<evidence type="ECO:0000313" key="4">
    <source>
        <dbReference type="Proteomes" id="UP001152795"/>
    </source>
</evidence>
<organism evidence="3 4">
    <name type="scientific">Paramuricea clavata</name>
    <name type="common">Red gorgonian</name>
    <name type="synonym">Violescent sea-whip</name>
    <dbReference type="NCBI Taxonomy" id="317549"/>
    <lineage>
        <taxon>Eukaryota</taxon>
        <taxon>Metazoa</taxon>
        <taxon>Cnidaria</taxon>
        <taxon>Anthozoa</taxon>
        <taxon>Octocorallia</taxon>
        <taxon>Malacalcyonacea</taxon>
        <taxon>Plexauridae</taxon>
        <taxon>Paramuricea</taxon>
    </lineage>
</organism>
<evidence type="ECO:0000313" key="3">
    <source>
        <dbReference type="EMBL" id="CAB3988878.1"/>
    </source>
</evidence>
<protein>
    <submittedName>
        <fullName evidence="3">Uncharacterized protein</fullName>
    </submittedName>
</protein>
<dbReference type="CDD" id="cd14686">
    <property type="entry name" value="bZIP"/>
    <property type="match status" value="1"/>
</dbReference>
<keyword evidence="4" id="KW-1185">Reference proteome</keyword>
<feature type="region of interest" description="Disordered" evidence="2">
    <location>
        <begin position="1"/>
        <end position="23"/>
    </location>
</feature>
<dbReference type="AlphaFoldDB" id="A0A6S7GA86"/>
<reference evidence="3" key="1">
    <citation type="submission" date="2020-04" db="EMBL/GenBank/DDBJ databases">
        <authorList>
            <person name="Alioto T."/>
            <person name="Alioto T."/>
            <person name="Gomez Garrido J."/>
        </authorList>
    </citation>
    <scope>NUCLEOTIDE SEQUENCE</scope>
    <source>
        <strain evidence="3">A484AB</strain>
    </source>
</reference>
<sequence length="315" mass="35973">MEINQDGQNNKEEKLMHGENETTDCRAGDNVLIEIGNTVIEKDMQANKLSEIKDGDQSIKNRSALGEVENLHEVPSMNLSDVYSSEKFGHDLLQLIEHGHSLENWTHGSYQDTPTDSFSSHMQIESVPPISPIQQCINADIHPTNESTLTLTVLNSTNVADEASQPISFSFGQSSTHGSNIVDHDYCIYPKLEYSVRESYHGTVDNSAFMQPEQHELGMDQEKLQRMKRRKEKNRECSRQFRLKQKSKEENLKIGKIEKLQNLESLRRNVENLKTTLSKVAAQCCSECPKTRMLLRQYALVDKENINPDYMQIMK</sequence>
<dbReference type="Proteomes" id="UP001152795">
    <property type="component" value="Unassembled WGS sequence"/>
</dbReference>
<gene>
    <name evidence="3" type="ORF">PACLA_8A028022</name>
</gene>
<feature type="coiled-coil region" evidence="1">
    <location>
        <begin position="256"/>
        <end position="283"/>
    </location>
</feature>
<dbReference type="OrthoDB" id="10397400at2759"/>
<accession>A0A6S7GA86</accession>
<evidence type="ECO:0000256" key="1">
    <source>
        <dbReference type="SAM" id="Coils"/>
    </source>
</evidence>